<name>A0A6J5T090_9CAUD</name>
<organism evidence="1">
    <name type="scientific">uncultured Caudovirales phage</name>
    <dbReference type="NCBI Taxonomy" id="2100421"/>
    <lineage>
        <taxon>Viruses</taxon>
        <taxon>Duplodnaviria</taxon>
        <taxon>Heunggongvirae</taxon>
        <taxon>Uroviricota</taxon>
        <taxon>Caudoviricetes</taxon>
        <taxon>Peduoviridae</taxon>
        <taxon>Maltschvirus</taxon>
        <taxon>Maltschvirus maltsch</taxon>
    </lineage>
</organism>
<sequence length="43" mass="4952">MKIWFCLNNDGEIYCIGKFSDIQEADAQADKMGLSPIWLLDEE</sequence>
<dbReference type="EMBL" id="LR797493">
    <property type="protein sequence ID" value="CAB4220919.1"/>
    <property type="molecule type" value="Genomic_DNA"/>
</dbReference>
<protein>
    <submittedName>
        <fullName evidence="1">Uncharacterized protein</fullName>
    </submittedName>
</protein>
<accession>A0A6J5T090</accession>
<evidence type="ECO:0000313" key="1">
    <source>
        <dbReference type="EMBL" id="CAB4220919.1"/>
    </source>
</evidence>
<reference evidence="1" key="1">
    <citation type="submission" date="2020-05" db="EMBL/GenBank/DDBJ databases">
        <authorList>
            <person name="Chiriac C."/>
            <person name="Salcher M."/>
            <person name="Ghai R."/>
            <person name="Kavagutti S V."/>
        </authorList>
    </citation>
    <scope>NUCLEOTIDE SEQUENCE</scope>
</reference>
<gene>
    <name evidence="1" type="ORF">UFOVP1626_62</name>
</gene>
<proteinExistence type="predicted"/>
<feature type="non-terminal residue" evidence="1">
    <location>
        <position position="43"/>
    </location>
</feature>